<sequence>MLTLTSIRLWASTVLKVLVATALSSIITALSHCSQISLEDSRADSPHDWSSSLSCATSHGYANVRYNLVHGASLLQFFALYGALCLVVERRRNWKFYVHIVLCAIWTVAPLKFGHHRSLPQSFRQTHAYHHFTYHAEVPALFFAFAAFQRETAYGSTGAYGGLLYWSLPQLCIVACKSFVLLFDHARLMGLELAIVLWLPCRFVLCLPWRLMGALHDTGCAVLRLLEWGVDTVSVFHANEPGMDFGITMGFGMYKVMGTPAVAYTAGAYDSSMTAYESSMRAYEASTAARVRSIQTRYRPFSHKPSAVRSITARTITSSSSRVAPMLPQYWSTRA</sequence>
<feature type="transmembrane region" description="Helical" evidence="1">
    <location>
        <begin position="163"/>
        <end position="183"/>
    </location>
</feature>
<keyword evidence="1" id="KW-0472">Membrane</keyword>
<dbReference type="Proteomes" id="UP000256964">
    <property type="component" value="Unassembled WGS sequence"/>
</dbReference>
<feature type="transmembrane region" description="Helical" evidence="1">
    <location>
        <begin position="96"/>
        <end position="113"/>
    </location>
</feature>
<evidence type="ECO:0000313" key="3">
    <source>
        <dbReference type="Proteomes" id="UP000256964"/>
    </source>
</evidence>
<dbReference type="OrthoDB" id="10606894at2759"/>
<keyword evidence="1" id="KW-0812">Transmembrane</keyword>
<dbReference type="EMBL" id="KZ857379">
    <property type="protein sequence ID" value="RDX57540.1"/>
    <property type="molecule type" value="Genomic_DNA"/>
</dbReference>
<reference evidence="2 3" key="1">
    <citation type="journal article" date="2018" name="Biotechnol. Biofuels">
        <title>Integrative visual omics of the white-rot fungus Polyporus brumalis exposes the biotechnological potential of its oxidative enzymes for delignifying raw plant biomass.</title>
        <authorList>
            <person name="Miyauchi S."/>
            <person name="Rancon A."/>
            <person name="Drula E."/>
            <person name="Hage H."/>
            <person name="Chaduli D."/>
            <person name="Favel A."/>
            <person name="Grisel S."/>
            <person name="Henrissat B."/>
            <person name="Herpoel-Gimbert I."/>
            <person name="Ruiz-Duenas F.J."/>
            <person name="Chevret D."/>
            <person name="Hainaut M."/>
            <person name="Lin J."/>
            <person name="Wang M."/>
            <person name="Pangilinan J."/>
            <person name="Lipzen A."/>
            <person name="Lesage-Meessen L."/>
            <person name="Navarro D."/>
            <person name="Riley R."/>
            <person name="Grigoriev I.V."/>
            <person name="Zhou S."/>
            <person name="Raouche S."/>
            <person name="Rosso M.N."/>
        </authorList>
    </citation>
    <scope>NUCLEOTIDE SEQUENCE [LARGE SCALE GENOMIC DNA]</scope>
    <source>
        <strain evidence="2 3">BRFM 1820</strain>
    </source>
</reference>
<accession>A0A371DYC1</accession>
<keyword evidence="3" id="KW-1185">Reference proteome</keyword>
<dbReference type="AlphaFoldDB" id="A0A371DYC1"/>
<proteinExistence type="predicted"/>
<protein>
    <submittedName>
        <fullName evidence="2">Uncharacterized protein</fullName>
    </submittedName>
</protein>
<organism evidence="2 3">
    <name type="scientific">Lentinus brumalis</name>
    <dbReference type="NCBI Taxonomy" id="2498619"/>
    <lineage>
        <taxon>Eukaryota</taxon>
        <taxon>Fungi</taxon>
        <taxon>Dikarya</taxon>
        <taxon>Basidiomycota</taxon>
        <taxon>Agaricomycotina</taxon>
        <taxon>Agaricomycetes</taxon>
        <taxon>Polyporales</taxon>
        <taxon>Polyporaceae</taxon>
        <taxon>Lentinus</taxon>
    </lineage>
</organism>
<gene>
    <name evidence="2" type="ORF">OH76DRAFT_1467931</name>
</gene>
<name>A0A371DYC1_9APHY</name>
<evidence type="ECO:0000313" key="2">
    <source>
        <dbReference type="EMBL" id="RDX57540.1"/>
    </source>
</evidence>
<feature type="transmembrane region" description="Helical" evidence="1">
    <location>
        <begin position="68"/>
        <end position="89"/>
    </location>
</feature>
<keyword evidence="1" id="KW-1133">Transmembrane helix</keyword>
<evidence type="ECO:0000256" key="1">
    <source>
        <dbReference type="SAM" id="Phobius"/>
    </source>
</evidence>